<sequence>MKVLFTTFAAKSHMHAQVPLAWALQTAGHEVRVASQPDLAEDITRTGLTAVCVGEPLLLEEQMQRVNEGLGDDAEIMESQAEAGMDMTETRPEMLTWDHVLGVFTSMTAMAFQNSCPERMIDDLVAFSREWQPDLVVWDTLSFAGPVAAQVTGAAHARLLFGLDLLGRMRETFLDLQAERLPEQRDDPLREWLTWTLGRYGAGFEEEVAVGQWTIDPVPPSMRFPVKQPFVPLRYIPYNGQAVIPDWLHEPPKKRRICLTLGVAHREVLDGDRASIGELVSALAELDVEVVATLNEKQLAGLELPDNVRAVDFVPLNALLPTCSAVIHHGGSGTFQTALAHGVPQLIVPDMVWDTIHKAKQLEKTGAGLYLHDVDHYTAQDLRDHVLRLLDEPSFAENCARIRREMVGTPSPNDIVPVLEKLVAEHRAARGTTATATAGDTAGDTVRGEL</sequence>
<feature type="domain" description="Erythromycin biosynthesis protein CIII-like N-terminal" evidence="7">
    <location>
        <begin position="22"/>
        <end position="262"/>
    </location>
</feature>
<accession>U5XRR6</accession>
<feature type="domain" description="Erythromycin biosynthesis protein CIII-like C-terminal" evidence="6">
    <location>
        <begin position="279"/>
        <end position="422"/>
    </location>
</feature>
<evidence type="ECO:0000256" key="2">
    <source>
        <dbReference type="ARBA" id="ARBA00022676"/>
    </source>
</evidence>
<comment type="similarity">
    <text evidence="1">Belongs to the glycosyltransferase 28 family.</text>
</comment>
<dbReference type="Pfam" id="PF21036">
    <property type="entry name" value="EryCIII-like_N"/>
    <property type="match status" value="1"/>
</dbReference>
<evidence type="ECO:0000256" key="4">
    <source>
        <dbReference type="ARBA" id="ARBA00023194"/>
    </source>
</evidence>
<evidence type="ECO:0000256" key="3">
    <source>
        <dbReference type="ARBA" id="ARBA00022679"/>
    </source>
</evidence>
<dbReference type="NCBIfam" id="TIGR04516">
    <property type="entry name" value="glycosyl_450act"/>
    <property type="match status" value="1"/>
</dbReference>
<keyword evidence="3" id="KW-0808">Transferase</keyword>
<dbReference type="InterPro" id="IPR050426">
    <property type="entry name" value="Glycosyltransferase_28"/>
</dbReference>
<dbReference type="InterPro" id="IPR010610">
    <property type="entry name" value="EryCIII-like_C"/>
</dbReference>
<reference evidence="8" key="1">
    <citation type="journal article" date="2013" name="Org. Lett.">
        <title>Nivetetracyclates A and B: Novel Compounds Isolated from Streptomyces niveus.</title>
        <authorList>
            <person name="Chen C."/>
            <person name="Liu X."/>
            <person name="Abdel-Mageed W.M."/>
            <person name="Guo H."/>
            <person name="Hou W."/>
            <person name="Jaspars M."/>
            <person name="Li L."/>
            <person name="Xie F."/>
            <person name="Ren B."/>
            <person name="Wang Q."/>
            <person name="Dai H."/>
            <person name="Song F."/>
            <person name="Zhang L."/>
        </authorList>
    </citation>
    <scope>NUCLEOTIDE SEQUENCE</scope>
    <source>
        <strain evidence="8">LS2151</strain>
    </source>
</reference>
<keyword evidence="4" id="KW-0045">Antibiotic biosynthesis</keyword>
<organism evidence="8">
    <name type="scientific">Streptomyces sp. Ls2151</name>
    <dbReference type="NCBI Taxonomy" id="1030489"/>
    <lineage>
        <taxon>Bacteria</taxon>
        <taxon>Bacillati</taxon>
        <taxon>Actinomycetota</taxon>
        <taxon>Actinomycetes</taxon>
        <taxon>Kitasatosporales</taxon>
        <taxon>Streptomycetaceae</taxon>
        <taxon>Streptomyces</taxon>
    </lineage>
</organism>
<evidence type="ECO:0000259" key="6">
    <source>
        <dbReference type="Pfam" id="PF06722"/>
    </source>
</evidence>
<evidence type="ECO:0000256" key="5">
    <source>
        <dbReference type="SAM" id="MobiDB-lite"/>
    </source>
</evidence>
<dbReference type="GO" id="GO:0008194">
    <property type="term" value="F:UDP-glycosyltransferase activity"/>
    <property type="evidence" value="ECO:0007669"/>
    <property type="project" value="InterPro"/>
</dbReference>
<proteinExistence type="inferred from homology"/>
<dbReference type="Pfam" id="PF06722">
    <property type="entry name" value="EryCIII-like_C"/>
    <property type="match status" value="1"/>
</dbReference>
<dbReference type="AlphaFoldDB" id="U5XRR6"/>
<dbReference type="EMBL" id="KF563088">
    <property type="protein sequence ID" value="AGZ78380.1"/>
    <property type="molecule type" value="Genomic_DNA"/>
</dbReference>
<dbReference type="PANTHER" id="PTHR48050">
    <property type="entry name" value="STEROL 3-BETA-GLUCOSYLTRANSFERASE"/>
    <property type="match status" value="1"/>
</dbReference>
<dbReference type="InterPro" id="IPR002213">
    <property type="entry name" value="UDP_glucos_trans"/>
</dbReference>
<dbReference type="PANTHER" id="PTHR48050:SF13">
    <property type="entry name" value="STEROL 3-BETA-GLUCOSYLTRANSFERASE UGT80A2"/>
    <property type="match status" value="1"/>
</dbReference>
<keyword evidence="2" id="KW-0328">Glycosyltransferase</keyword>
<feature type="region of interest" description="Disordered" evidence="5">
    <location>
        <begin position="430"/>
        <end position="450"/>
    </location>
</feature>
<dbReference type="GO" id="GO:0017000">
    <property type="term" value="P:antibiotic biosynthetic process"/>
    <property type="evidence" value="ECO:0007669"/>
    <property type="project" value="UniProtKB-KW"/>
</dbReference>
<evidence type="ECO:0000259" key="7">
    <source>
        <dbReference type="Pfam" id="PF21036"/>
    </source>
</evidence>
<dbReference type="SUPFAM" id="SSF53756">
    <property type="entry name" value="UDP-Glycosyltransferase/glycogen phosphorylase"/>
    <property type="match status" value="1"/>
</dbReference>
<dbReference type="FunFam" id="3.40.50.2000:FF:000072">
    <property type="entry name" value="Glycosyl transferase"/>
    <property type="match status" value="1"/>
</dbReference>
<evidence type="ECO:0000313" key="8">
    <source>
        <dbReference type="EMBL" id="AGZ78380.1"/>
    </source>
</evidence>
<dbReference type="Gene3D" id="3.40.50.2000">
    <property type="entry name" value="Glycogen Phosphorylase B"/>
    <property type="match status" value="2"/>
</dbReference>
<dbReference type="InterPro" id="IPR048284">
    <property type="entry name" value="EryCIII-like_N"/>
</dbReference>
<evidence type="ECO:0000256" key="1">
    <source>
        <dbReference type="ARBA" id="ARBA00006962"/>
    </source>
</evidence>
<dbReference type="InterPro" id="IPR030953">
    <property type="entry name" value="Glycosyl_450act"/>
</dbReference>
<protein>
    <submittedName>
        <fullName evidence="8">NivK</fullName>
    </submittedName>
</protein>
<dbReference type="GO" id="GO:0016758">
    <property type="term" value="F:hexosyltransferase activity"/>
    <property type="evidence" value="ECO:0007669"/>
    <property type="project" value="UniProtKB-ARBA"/>
</dbReference>
<gene>
    <name evidence="8" type="primary">nivK</name>
</gene>
<dbReference type="CDD" id="cd03784">
    <property type="entry name" value="GT1_Gtf-like"/>
    <property type="match status" value="1"/>
</dbReference>
<name>U5XRR6_9ACTN</name>